<dbReference type="FunFam" id="3.30.1440.10:FF:000001">
    <property type="entry name" value="50S ribosomal protein L5"/>
    <property type="match status" value="1"/>
</dbReference>
<dbReference type="SUPFAM" id="SSF55282">
    <property type="entry name" value="RL5-like"/>
    <property type="match status" value="1"/>
</dbReference>
<dbReference type="PROSITE" id="PS00358">
    <property type="entry name" value="RIBOSOMAL_L5"/>
    <property type="match status" value="1"/>
</dbReference>
<comment type="subunit">
    <text evidence="5">Part of the 50S ribosomal subunit; part of the 5S rRNA/L5/L18/L25 subcomplex. Contacts the 5S rRNA and the P site tRNA. Forms a bridge to the 30S subunit in the 70S ribosome.</text>
</comment>
<gene>
    <name evidence="5" type="primary">rplE</name>
    <name evidence="9" type="ORF">AUJ66_03035</name>
</gene>
<keyword evidence="5" id="KW-0694">RNA-binding</keyword>
<protein>
    <recommendedName>
        <fullName evidence="4 5">Large ribosomal subunit protein uL5</fullName>
    </recommendedName>
</protein>
<dbReference type="InterPro" id="IPR020930">
    <property type="entry name" value="Ribosomal_uL5_bac-type"/>
</dbReference>
<evidence type="ECO:0000259" key="7">
    <source>
        <dbReference type="Pfam" id="PF00281"/>
    </source>
</evidence>
<evidence type="ECO:0000256" key="4">
    <source>
        <dbReference type="ARBA" id="ARBA00035245"/>
    </source>
</evidence>
<evidence type="ECO:0000256" key="5">
    <source>
        <dbReference type="HAMAP-Rule" id="MF_01333"/>
    </source>
</evidence>
<sequence length="180" mass="20218">MSLLKEKYIKEIRIVLMKKLEYKNVMQVPRIEKIVVNAGIGEGGEDQKAIESAMNELASITGQHPVITRAKKSISNFKIRKGLPIGCKVTLRGNNMYEFFDRLVNVALPRIGDFKGIPSAVFDGKGNLTIGIKEQIIFPEVDYDKVYKIRGMDISIITTAKTNQESKELLLLMGMPFAKK</sequence>
<dbReference type="GO" id="GO:0006412">
    <property type="term" value="P:translation"/>
    <property type="evidence" value="ECO:0007669"/>
    <property type="project" value="UniProtKB-UniRule"/>
</dbReference>
<dbReference type="InterPro" id="IPR031309">
    <property type="entry name" value="Ribosomal_uL5_C"/>
</dbReference>
<dbReference type="EMBL" id="MNUO01000046">
    <property type="protein sequence ID" value="OIN97482.1"/>
    <property type="molecule type" value="Genomic_DNA"/>
</dbReference>
<dbReference type="GO" id="GO:0019843">
    <property type="term" value="F:rRNA binding"/>
    <property type="evidence" value="ECO:0007669"/>
    <property type="project" value="UniProtKB-UniRule"/>
</dbReference>
<dbReference type="GO" id="GO:0003735">
    <property type="term" value="F:structural constituent of ribosome"/>
    <property type="evidence" value="ECO:0007669"/>
    <property type="project" value="InterPro"/>
</dbReference>
<accession>A0A1J4SFM2</accession>
<dbReference type="GO" id="GO:0000049">
    <property type="term" value="F:tRNA binding"/>
    <property type="evidence" value="ECO:0007669"/>
    <property type="project" value="UniProtKB-UniRule"/>
</dbReference>
<dbReference type="InterPro" id="IPR002132">
    <property type="entry name" value="Ribosomal_uL5"/>
</dbReference>
<dbReference type="Proteomes" id="UP000182278">
    <property type="component" value="Unassembled WGS sequence"/>
</dbReference>
<dbReference type="InterPro" id="IPR031310">
    <property type="entry name" value="Ribosomal_uL5_N"/>
</dbReference>
<name>A0A1J4SFM2_9BACT</name>
<dbReference type="GO" id="GO:1990904">
    <property type="term" value="C:ribonucleoprotein complex"/>
    <property type="evidence" value="ECO:0007669"/>
    <property type="project" value="UniProtKB-KW"/>
</dbReference>
<feature type="domain" description="Large ribosomal subunit protein uL5 N-terminal" evidence="7">
    <location>
        <begin position="24"/>
        <end position="80"/>
    </location>
</feature>
<keyword evidence="3 5" id="KW-0687">Ribonucleoprotein</keyword>
<dbReference type="InterPro" id="IPR022803">
    <property type="entry name" value="Ribosomal_uL5_dom_sf"/>
</dbReference>
<dbReference type="AlphaFoldDB" id="A0A1J4SFM2"/>
<feature type="domain" description="Large ribosomal subunit protein uL5 C-terminal" evidence="8">
    <location>
        <begin position="84"/>
        <end position="177"/>
    </location>
</feature>
<evidence type="ECO:0000256" key="6">
    <source>
        <dbReference type="RuleBase" id="RU003930"/>
    </source>
</evidence>
<comment type="caution">
    <text evidence="9">The sequence shown here is derived from an EMBL/GenBank/DDBJ whole genome shotgun (WGS) entry which is preliminary data.</text>
</comment>
<proteinExistence type="inferred from homology"/>
<evidence type="ECO:0000256" key="3">
    <source>
        <dbReference type="ARBA" id="ARBA00023274"/>
    </source>
</evidence>
<dbReference type="Pfam" id="PF00673">
    <property type="entry name" value="Ribosomal_L5_C"/>
    <property type="match status" value="1"/>
</dbReference>
<dbReference type="STRING" id="1817893.AUJ66_03035"/>
<evidence type="ECO:0000313" key="9">
    <source>
        <dbReference type="EMBL" id="OIN97482.1"/>
    </source>
</evidence>
<dbReference type="Gene3D" id="3.30.1440.10">
    <property type="match status" value="1"/>
</dbReference>
<evidence type="ECO:0000256" key="1">
    <source>
        <dbReference type="ARBA" id="ARBA00008553"/>
    </source>
</evidence>
<keyword evidence="5" id="KW-0820">tRNA-binding</keyword>
<dbReference type="PANTHER" id="PTHR11994">
    <property type="entry name" value="60S RIBOSOMAL PROTEIN L11-RELATED"/>
    <property type="match status" value="1"/>
</dbReference>
<dbReference type="Pfam" id="PF00281">
    <property type="entry name" value="Ribosomal_L5"/>
    <property type="match status" value="1"/>
</dbReference>
<keyword evidence="2 5" id="KW-0689">Ribosomal protein</keyword>
<comment type="function">
    <text evidence="5">This is 1 of the proteins that bind and probably mediate the attachment of the 5S RNA into the large ribosomal subunit, where it forms part of the central protuberance. In the 70S ribosome it contacts protein S13 of the 30S subunit (bridge B1b), connecting the 2 subunits; this bridge is implicated in subunit movement. Contacts the P site tRNA; the 5S rRNA and some of its associated proteins might help stabilize positioning of ribosome-bound tRNAs.</text>
</comment>
<reference evidence="9 10" key="1">
    <citation type="journal article" date="2016" name="Environ. Microbiol.">
        <title>Genomic resolution of a cold subsurface aquifer community provides metabolic insights for novel microbes adapted to high CO concentrations.</title>
        <authorList>
            <person name="Probst A.J."/>
            <person name="Castelle C.J."/>
            <person name="Singh A."/>
            <person name="Brown C.T."/>
            <person name="Anantharaman K."/>
            <person name="Sharon I."/>
            <person name="Hug L.A."/>
            <person name="Burstein D."/>
            <person name="Emerson J.B."/>
            <person name="Thomas B.C."/>
            <person name="Banfield J.F."/>
        </authorList>
    </citation>
    <scope>NUCLEOTIDE SEQUENCE [LARGE SCALE GENOMIC DNA]</scope>
    <source>
        <strain evidence="9">CG1_02_38_46</strain>
    </source>
</reference>
<dbReference type="PIRSF" id="PIRSF002161">
    <property type="entry name" value="Ribosomal_L5"/>
    <property type="match status" value="1"/>
</dbReference>
<dbReference type="GO" id="GO:0005840">
    <property type="term" value="C:ribosome"/>
    <property type="evidence" value="ECO:0007669"/>
    <property type="project" value="UniProtKB-KW"/>
</dbReference>
<evidence type="ECO:0000256" key="2">
    <source>
        <dbReference type="ARBA" id="ARBA00022980"/>
    </source>
</evidence>
<evidence type="ECO:0000313" key="10">
    <source>
        <dbReference type="Proteomes" id="UP000182278"/>
    </source>
</evidence>
<organism evidence="9 10">
    <name type="scientific">Candidatus Desantisbacteria bacterium CG1_02_38_46</name>
    <dbReference type="NCBI Taxonomy" id="1817893"/>
    <lineage>
        <taxon>Bacteria</taxon>
        <taxon>Candidatus Desantisiibacteriota</taxon>
    </lineage>
</organism>
<dbReference type="NCBIfam" id="NF000585">
    <property type="entry name" value="PRK00010.1"/>
    <property type="match status" value="1"/>
</dbReference>
<dbReference type="HAMAP" id="MF_01333_B">
    <property type="entry name" value="Ribosomal_uL5_B"/>
    <property type="match status" value="1"/>
</dbReference>
<comment type="similarity">
    <text evidence="1 5 6">Belongs to the universal ribosomal protein uL5 family.</text>
</comment>
<dbReference type="InterPro" id="IPR020929">
    <property type="entry name" value="Ribosomal_uL5_CS"/>
</dbReference>
<keyword evidence="5" id="KW-0699">rRNA-binding</keyword>
<evidence type="ECO:0000259" key="8">
    <source>
        <dbReference type="Pfam" id="PF00673"/>
    </source>
</evidence>